<dbReference type="InterPro" id="IPR053876">
    <property type="entry name" value="Phage_int_M"/>
</dbReference>
<dbReference type="PANTHER" id="PTHR30629">
    <property type="entry name" value="PROPHAGE INTEGRASE"/>
    <property type="match status" value="1"/>
</dbReference>
<keyword evidence="2" id="KW-0229">DNA integration</keyword>
<evidence type="ECO:0000313" key="9">
    <source>
        <dbReference type="Proteomes" id="UP000013047"/>
    </source>
</evidence>
<keyword evidence="4" id="KW-0233">DNA recombination</keyword>
<evidence type="ECO:0000256" key="5">
    <source>
        <dbReference type="PROSITE-ProRule" id="PRU01248"/>
    </source>
</evidence>
<evidence type="ECO:0000256" key="3">
    <source>
        <dbReference type="ARBA" id="ARBA00023125"/>
    </source>
</evidence>
<dbReference type="Gene3D" id="1.10.150.130">
    <property type="match status" value="1"/>
</dbReference>
<dbReference type="InterPro" id="IPR050808">
    <property type="entry name" value="Phage_Integrase"/>
</dbReference>
<keyword evidence="9" id="KW-1185">Reference proteome</keyword>
<feature type="domain" description="Core-binding (CB)" evidence="7">
    <location>
        <begin position="104"/>
        <end position="185"/>
    </location>
</feature>
<dbReference type="InterPro" id="IPR011010">
    <property type="entry name" value="DNA_brk_join_enz"/>
</dbReference>
<dbReference type="InterPro" id="IPR010998">
    <property type="entry name" value="Integrase_recombinase_N"/>
</dbReference>
<dbReference type="RefSeq" id="WP_004357401.1">
    <property type="nucleotide sequence ID" value="NZ_AMXF01000014.1"/>
</dbReference>
<dbReference type="InterPro" id="IPR044068">
    <property type="entry name" value="CB"/>
</dbReference>
<dbReference type="InterPro" id="IPR002104">
    <property type="entry name" value="Integrase_catalytic"/>
</dbReference>
<dbReference type="Gene3D" id="3.30.160.390">
    <property type="entry name" value="Integrase, DNA-binding domain"/>
    <property type="match status" value="1"/>
</dbReference>
<protein>
    <submittedName>
        <fullName evidence="8">Phage integrase</fullName>
    </submittedName>
</protein>
<evidence type="ECO:0000256" key="1">
    <source>
        <dbReference type="ARBA" id="ARBA00008857"/>
    </source>
</evidence>
<dbReference type="EMBL" id="AMXF01000014">
    <property type="protein sequence ID" value="ENO98368.1"/>
    <property type="molecule type" value="Genomic_DNA"/>
</dbReference>
<dbReference type="PANTHER" id="PTHR30629:SF2">
    <property type="entry name" value="PROPHAGE INTEGRASE INTS-RELATED"/>
    <property type="match status" value="1"/>
</dbReference>
<evidence type="ECO:0000256" key="2">
    <source>
        <dbReference type="ARBA" id="ARBA00022908"/>
    </source>
</evidence>
<dbReference type="Gene3D" id="1.10.443.10">
    <property type="entry name" value="Intergrase catalytic core"/>
    <property type="match status" value="1"/>
</dbReference>
<sequence length="420" mass="46266">MPKIAKELTALEVGRLKTEGLYAVGGVAGLHLQVTSTGARSWILRAKIGAKRRDIGLGAYPGVTLAQAREKARNARQAIAEGRDPVAERVAARSALAAAHGAEITFDECVVKFIDAKSAEWRNPKSAAQWSASLTTYASPTIGSLQVRDVELAHILKILEPVWTTKTETATRVRGRIENVLDWATVRGFRKGDNPARWRGHLDKLLAKPSKVARVEHHTALPIDAMGAFMESLQKREGLAARALEFLILTAVRSGEVRGATWDEMDLQARVWTIPAERMKGGKEHRVPLSDRALELLKALPRLADSNLVFPAPRGGQMSDMTLLAVMRRMNVDAVPHGFRSTFRDWAAERTNYPRDVAEMALAHTIGDKVEAAYRRGDLFEKRARLMADWAKFCAMKSPEGVVIPLHPESVSTNPEQISA</sequence>
<keyword evidence="3 5" id="KW-0238">DNA-binding</keyword>
<dbReference type="GO" id="GO:0006310">
    <property type="term" value="P:DNA recombination"/>
    <property type="evidence" value="ECO:0007669"/>
    <property type="project" value="UniProtKB-KW"/>
</dbReference>
<comment type="similarity">
    <text evidence="1">Belongs to the 'phage' integrase family.</text>
</comment>
<dbReference type="InterPro" id="IPR038488">
    <property type="entry name" value="Integrase_DNA-bd_sf"/>
</dbReference>
<dbReference type="InterPro" id="IPR013762">
    <property type="entry name" value="Integrase-like_cat_sf"/>
</dbReference>
<dbReference type="GO" id="GO:0003677">
    <property type="term" value="F:DNA binding"/>
    <property type="evidence" value="ECO:0007669"/>
    <property type="project" value="UniProtKB-UniRule"/>
</dbReference>
<dbReference type="PROSITE" id="PS51900">
    <property type="entry name" value="CB"/>
    <property type="match status" value="1"/>
</dbReference>
<organism evidence="8 9">
    <name type="scientific">Thauera phenylacetica B4P</name>
    <dbReference type="NCBI Taxonomy" id="1234382"/>
    <lineage>
        <taxon>Bacteria</taxon>
        <taxon>Pseudomonadati</taxon>
        <taxon>Pseudomonadota</taxon>
        <taxon>Betaproteobacteria</taxon>
        <taxon>Rhodocyclales</taxon>
        <taxon>Zoogloeaceae</taxon>
        <taxon>Thauera</taxon>
    </lineage>
</organism>
<evidence type="ECO:0000256" key="4">
    <source>
        <dbReference type="ARBA" id="ARBA00023172"/>
    </source>
</evidence>
<dbReference type="AlphaFoldDB" id="N6ZVL9"/>
<dbReference type="PROSITE" id="PS51898">
    <property type="entry name" value="TYR_RECOMBINASE"/>
    <property type="match status" value="1"/>
</dbReference>
<dbReference type="OrthoDB" id="9775880at2"/>
<dbReference type="Pfam" id="PF22022">
    <property type="entry name" value="Phage_int_M"/>
    <property type="match status" value="1"/>
</dbReference>
<dbReference type="Pfam" id="PF13356">
    <property type="entry name" value="Arm-DNA-bind_3"/>
    <property type="match status" value="1"/>
</dbReference>
<comment type="caution">
    <text evidence="8">The sequence shown here is derived from an EMBL/GenBank/DDBJ whole genome shotgun (WGS) entry which is preliminary data.</text>
</comment>
<dbReference type="GO" id="GO:0015074">
    <property type="term" value="P:DNA integration"/>
    <property type="evidence" value="ECO:0007669"/>
    <property type="project" value="UniProtKB-KW"/>
</dbReference>
<reference evidence="8 9" key="1">
    <citation type="submission" date="2012-09" db="EMBL/GenBank/DDBJ databases">
        <title>Draft Genome Sequences of 6 Strains from Genus Thauera.</title>
        <authorList>
            <person name="Liu B."/>
            <person name="Shapleigh J.P."/>
            <person name="Frostegard A.H."/>
        </authorList>
    </citation>
    <scope>NUCLEOTIDE SEQUENCE [LARGE SCALE GENOMIC DNA]</scope>
    <source>
        <strain evidence="8 9">B4P</strain>
    </source>
</reference>
<dbReference type="Pfam" id="PF00589">
    <property type="entry name" value="Phage_integrase"/>
    <property type="match status" value="1"/>
</dbReference>
<evidence type="ECO:0000259" key="6">
    <source>
        <dbReference type="PROSITE" id="PS51898"/>
    </source>
</evidence>
<proteinExistence type="inferred from homology"/>
<dbReference type="InterPro" id="IPR025166">
    <property type="entry name" value="Integrase_DNA_bind_dom"/>
</dbReference>
<dbReference type="CDD" id="cd00801">
    <property type="entry name" value="INT_P4_C"/>
    <property type="match status" value="1"/>
</dbReference>
<evidence type="ECO:0000259" key="7">
    <source>
        <dbReference type="PROSITE" id="PS51900"/>
    </source>
</evidence>
<accession>N6ZVL9</accession>
<gene>
    <name evidence="8" type="ORF">C667_04034</name>
</gene>
<feature type="domain" description="Tyr recombinase" evidence="6">
    <location>
        <begin position="216"/>
        <end position="387"/>
    </location>
</feature>
<dbReference type="Proteomes" id="UP000013047">
    <property type="component" value="Unassembled WGS sequence"/>
</dbReference>
<dbReference type="SUPFAM" id="SSF56349">
    <property type="entry name" value="DNA breaking-rejoining enzymes"/>
    <property type="match status" value="1"/>
</dbReference>
<name>N6ZVL9_9RHOO</name>
<evidence type="ECO:0000313" key="8">
    <source>
        <dbReference type="EMBL" id="ENO98368.1"/>
    </source>
</evidence>